<organism evidence="2 3">
    <name type="scientific">Puccinia coronata f. sp. avenae</name>
    <dbReference type="NCBI Taxonomy" id="200324"/>
    <lineage>
        <taxon>Eukaryota</taxon>
        <taxon>Fungi</taxon>
        <taxon>Dikarya</taxon>
        <taxon>Basidiomycota</taxon>
        <taxon>Pucciniomycotina</taxon>
        <taxon>Pucciniomycetes</taxon>
        <taxon>Pucciniales</taxon>
        <taxon>Pucciniaceae</taxon>
        <taxon>Puccinia</taxon>
    </lineage>
</organism>
<dbReference type="AlphaFoldDB" id="A0A2N5U2Z3"/>
<evidence type="ECO:0000313" key="2">
    <source>
        <dbReference type="EMBL" id="PLW32114.1"/>
    </source>
</evidence>
<accession>A0A2N5U2Z3</accession>
<dbReference type="EMBL" id="PGCI01000251">
    <property type="protein sequence ID" value="PLW32114.1"/>
    <property type="molecule type" value="Genomic_DNA"/>
</dbReference>
<name>A0A2N5U2Z3_9BASI</name>
<evidence type="ECO:0000256" key="1">
    <source>
        <dbReference type="SAM" id="MobiDB-lite"/>
    </source>
</evidence>
<proteinExistence type="predicted"/>
<reference evidence="2 3" key="1">
    <citation type="submission" date="2017-11" db="EMBL/GenBank/DDBJ databases">
        <title>De novo assembly and phasing of dikaryotic genomes from two isolates of Puccinia coronata f. sp. avenae, the causal agent of oat crown rust.</title>
        <authorList>
            <person name="Miller M.E."/>
            <person name="Zhang Y."/>
            <person name="Omidvar V."/>
            <person name="Sperschneider J."/>
            <person name="Schwessinger B."/>
            <person name="Raley C."/>
            <person name="Palmer J.M."/>
            <person name="Garnica D."/>
            <person name="Upadhyaya N."/>
            <person name="Rathjen J."/>
            <person name="Taylor J.M."/>
            <person name="Park R.F."/>
            <person name="Dodds P.N."/>
            <person name="Hirsch C.D."/>
            <person name="Kianian S.F."/>
            <person name="Figueroa M."/>
        </authorList>
    </citation>
    <scope>NUCLEOTIDE SEQUENCE [LARGE SCALE GENOMIC DNA]</scope>
    <source>
        <strain evidence="2">12SD80</strain>
    </source>
</reference>
<protein>
    <submittedName>
        <fullName evidence="2">Uncharacterized protein</fullName>
    </submittedName>
</protein>
<sequence length="62" mass="6731">MLAVDSDNAATHATLSSKSAKNSVQRAWRREKLHCFNKCTNTASKSGLDGRIQVNSGYGHPI</sequence>
<comment type="caution">
    <text evidence="2">The sequence shown here is derived from an EMBL/GenBank/DDBJ whole genome shotgun (WGS) entry which is preliminary data.</text>
</comment>
<feature type="region of interest" description="Disordered" evidence="1">
    <location>
        <begin position="1"/>
        <end position="23"/>
    </location>
</feature>
<dbReference type="Proteomes" id="UP000235392">
    <property type="component" value="Unassembled WGS sequence"/>
</dbReference>
<evidence type="ECO:0000313" key="3">
    <source>
        <dbReference type="Proteomes" id="UP000235392"/>
    </source>
</evidence>
<gene>
    <name evidence="2" type="ORF">PCASD_22902</name>
</gene>
<feature type="compositionally biased region" description="Polar residues" evidence="1">
    <location>
        <begin position="8"/>
        <end position="23"/>
    </location>
</feature>